<feature type="transmembrane region" description="Helical" evidence="8">
    <location>
        <begin position="283"/>
        <end position="303"/>
    </location>
</feature>
<proteinExistence type="predicted"/>
<dbReference type="GO" id="GO:0022857">
    <property type="term" value="F:transmembrane transporter activity"/>
    <property type="evidence" value="ECO:0007669"/>
    <property type="project" value="InterPro"/>
</dbReference>
<dbReference type="InterPro" id="IPR011701">
    <property type="entry name" value="MFS"/>
</dbReference>
<feature type="transmembrane region" description="Helical" evidence="8">
    <location>
        <begin position="31"/>
        <end position="53"/>
    </location>
</feature>
<name>A0A9W6UPK1_9ACTN</name>
<dbReference type="AlphaFoldDB" id="A0A9W6UPK1"/>
<dbReference type="RefSeq" id="WP_051778000.1">
    <property type="nucleotide sequence ID" value="NZ_BSRX01000023.1"/>
</dbReference>
<evidence type="ECO:0000256" key="5">
    <source>
        <dbReference type="ARBA" id="ARBA00022989"/>
    </source>
</evidence>
<evidence type="ECO:0000256" key="6">
    <source>
        <dbReference type="ARBA" id="ARBA00023136"/>
    </source>
</evidence>
<sequence>MSAGQPEDGAQPEDGGQAQAGGRTARLREKLLGPAVTGGGVAFLAIGLIDAIGTGMYLAGSALFFTKVVGLTASQVGIGLSVAGVLGLAAQPVIGWLADRWTPRKLLLLLNLYRACGFIAYVFADDFLSFLLIAAFLGVGEQAVFPIYQALAEQLAGADGRVAMMARMRVVFNVGFTLGGLLASIAIAVGTREAFSAIVLGNAASFVAAALLLSRLRLRNPAAPAGQQAGQKAKKSPLRLVALRDLRYLAVAAVNGVLVLHIALLGIGVPLWVSEHTDAPKALVGLLLVVNTVLAVLFQVRASAGTENVAGGVRAMHRAAAALVGACALFALAGSDLPVAAVVAVLLLGLVLLTAGELYQSAGGWGLSYALAPDHSRAEYLATFNLGTSAQFVLGPTIVTVGVIGSGTAGWGVLGVVFLLAGALVGPLARAAEKRPALHSADPQPEPAAASSA</sequence>
<evidence type="ECO:0000256" key="7">
    <source>
        <dbReference type="SAM" id="MobiDB-lite"/>
    </source>
</evidence>
<dbReference type="InterPro" id="IPR050171">
    <property type="entry name" value="MFS_Transporters"/>
</dbReference>
<protein>
    <submittedName>
        <fullName evidence="9">MFS transporter</fullName>
    </submittedName>
</protein>
<feature type="transmembrane region" description="Helical" evidence="8">
    <location>
        <begin position="410"/>
        <end position="429"/>
    </location>
</feature>
<accession>A0A9W6UPK1</accession>
<evidence type="ECO:0000313" key="9">
    <source>
        <dbReference type="EMBL" id="GLW56069.1"/>
    </source>
</evidence>
<keyword evidence="4 8" id="KW-0812">Transmembrane</keyword>
<dbReference type="Gene3D" id="1.20.1250.20">
    <property type="entry name" value="MFS general substrate transporter like domains"/>
    <property type="match status" value="1"/>
</dbReference>
<feature type="transmembrane region" description="Helical" evidence="8">
    <location>
        <begin position="73"/>
        <end position="94"/>
    </location>
</feature>
<dbReference type="PANTHER" id="PTHR23517:SF2">
    <property type="entry name" value="MULTIDRUG RESISTANCE PROTEIN MDTH"/>
    <property type="match status" value="1"/>
</dbReference>
<dbReference type="InterPro" id="IPR036259">
    <property type="entry name" value="MFS_trans_sf"/>
</dbReference>
<dbReference type="EMBL" id="BSRX01000023">
    <property type="protein sequence ID" value="GLW56069.1"/>
    <property type="molecule type" value="Genomic_DNA"/>
</dbReference>
<feature type="transmembrane region" description="Helical" evidence="8">
    <location>
        <begin position="380"/>
        <end position="404"/>
    </location>
</feature>
<gene>
    <name evidence="9" type="ORF">Kpho01_40800</name>
</gene>
<feature type="transmembrane region" description="Helical" evidence="8">
    <location>
        <begin position="315"/>
        <end position="333"/>
    </location>
</feature>
<dbReference type="PANTHER" id="PTHR23517">
    <property type="entry name" value="RESISTANCE PROTEIN MDTM, PUTATIVE-RELATED-RELATED"/>
    <property type="match status" value="1"/>
</dbReference>
<organism evidence="9 10">
    <name type="scientific">Kitasatospora phosalacinea</name>
    <dbReference type="NCBI Taxonomy" id="2065"/>
    <lineage>
        <taxon>Bacteria</taxon>
        <taxon>Bacillati</taxon>
        <taxon>Actinomycetota</taxon>
        <taxon>Actinomycetes</taxon>
        <taxon>Kitasatosporales</taxon>
        <taxon>Streptomycetaceae</taxon>
        <taxon>Kitasatospora</taxon>
    </lineage>
</organism>
<dbReference type="Proteomes" id="UP001165143">
    <property type="component" value="Unassembled WGS sequence"/>
</dbReference>
<feature type="transmembrane region" description="Helical" evidence="8">
    <location>
        <begin position="248"/>
        <end position="271"/>
    </location>
</feature>
<feature type="transmembrane region" description="Helical" evidence="8">
    <location>
        <begin position="339"/>
        <end position="359"/>
    </location>
</feature>
<comment type="caution">
    <text evidence="9">The sequence shown here is derived from an EMBL/GenBank/DDBJ whole genome shotgun (WGS) entry which is preliminary data.</text>
</comment>
<keyword evidence="3" id="KW-1003">Cell membrane</keyword>
<evidence type="ECO:0000256" key="3">
    <source>
        <dbReference type="ARBA" id="ARBA00022475"/>
    </source>
</evidence>
<comment type="subcellular location">
    <subcellularLocation>
        <location evidence="1">Cell membrane</location>
        <topology evidence="1">Multi-pass membrane protein</topology>
    </subcellularLocation>
</comment>
<evidence type="ECO:0000256" key="8">
    <source>
        <dbReference type="SAM" id="Phobius"/>
    </source>
</evidence>
<dbReference type="Pfam" id="PF07690">
    <property type="entry name" value="MFS_1"/>
    <property type="match status" value="1"/>
</dbReference>
<keyword evidence="6 8" id="KW-0472">Membrane</keyword>
<evidence type="ECO:0000313" key="10">
    <source>
        <dbReference type="Proteomes" id="UP001165143"/>
    </source>
</evidence>
<dbReference type="SUPFAM" id="SSF103473">
    <property type="entry name" value="MFS general substrate transporter"/>
    <property type="match status" value="1"/>
</dbReference>
<keyword evidence="2" id="KW-0813">Transport</keyword>
<dbReference type="GO" id="GO:0005886">
    <property type="term" value="C:plasma membrane"/>
    <property type="evidence" value="ECO:0007669"/>
    <property type="project" value="UniProtKB-SubCell"/>
</dbReference>
<dbReference type="OrthoDB" id="6803299at2"/>
<feature type="transmembrane region" description="Helical" evidence="8">
    <location>
        <begin position="170"/>
        <end position="189"/>
    </location>
</feature>
<feature type="region of interest" description="Disordered" evidence="7">
    <location>
        <begin position="1"/>
        <end position="20"/>
    </location>
</feature>
<evidence type="ECO:0000256" key="4">
    <source>
        <dbReference type="ARBA" id="ARBA00022692"/>
    </source>
</evidence>
<evidence type="ECO:0000256" key="2">
    <source>
        <dbReference type="ARBA" id="ARBA00022448"/>
    </source>
</evidence>
<feature type="transmembrane region" description="Helical" evidence="8">
    <location>
        <begin position="195"/>
        <end position="213"/>
    </location>
</feature>
<reference evidence="9" key="1">
    <citation type="submission" date="2023-02" db="EMBL/GenBank/DDBJ databases">
        <title>Kitasatospora phosalacinea NBRC 14362.</title>
        <authorList>
            <person name="Ichikawa N."/>
            <person name="Sato H."/>
            <person name="Tonouchi N."/>
        </authorList>
    </citation>
    <scope>NUCLEOTIDE SEQUENCE</scope>
    <source>
        <strain evidence="9">NBRC 14362</strain>
    </source>
</reference>
<keyword evidence="5 8" id="KW-1133">Transmembrane helix</keyword>
<evidence type="ECO:0000256" key="1">
    <source>
        <dbReference type="ARBA" id="ARBA00004651"/>
    </source>
</evidence>